<evidence type="ECO:0000313" key="3">
    <source>
        <dbReference type="Proteomes" id="UP000306236"/>
    </source>
</evidence>
<name>A0A4S5BJF6_9BURK</name>
<accession>A0A4S5BJF6</accession>
<feature type="signal peptide" evidence="1">
    <location>
        <begin position="1"/>
        <end position="21"/>
    </location>
</feature>
<feature type="chain" id="PRO_5020531238" description="Secreted protein" evidence="1">
    <location>
        <begin position="22"/>
        <end position="84"/>
    </location>
</feature>
<sequence>MFRSRLTACVAAAMAACSAIAVPLVSAYRWVMFRVMDACAIAAPRNEVRQTKPSWVIKARAFAASLMRRERPVFTDSWRMCPSV</sequence>
<evidence type="ECO:0000313" key="2">
    <source>
        <dbReference type="EMBL" id="THJ30955.1"/>
    </source>
</evidence>
<proteinExistence type="predicted"/>
<comment type="caution">
    <text evidence="2">The sequence shown here is derived from an EMBL/GenBank/DDBJ whole genome shotgun (WGS) entry which is preliminary data.</text>
</comment>
<keyword evidence="1" id="KW-0732">Signal</keyword>
<reference evidence="2 3" key="1">
    <citation type="submission" date="2019-04" db="EMBL/GenBank/DDBJ databases">
        <title>Lampropedia sp YIM MLB12 draf genome.</title>
        <authorList>
            <person name="Wang Y.-X."/>
        </authorList>
    </citation>
    <scope>NUCLEOTIDE SEQUENCE [LARGE SCALE GENOMIC DNA]</scope>
    <source>
        <strain evidence="2 3">YIM MLB12</strain>
    </source>
</reference>
<dbReference type="RefSeq" id="WP_136407767.1">
    <property type="nucleotide sequence ID" value="NZ_SSWX01000030.1"/>
</dbReference>
<dbReference type="EMBL" id="SSWX01000030">
    <property type="protein sequence ID" value="THJ30955.1"/>
    <property type="molecule type" value="Genomic_DNA"/>
</dbReference>
<dbReference type="Proteomes" id="UP000306236">
    <property type="component" value="Unassembled WGS sequence"/>
</dbReference>
<dbReference type="AlphaFoldDB" id="A0A4S5BJF6"/>
<protein>
    <recommendedName>
        <fullName evidence="4">Secreted protein</fullName>
    </recommendedName>
</protein>
<organism evidence="2 3">
    <name type="scientific">Lampropedia aestuarii</name>
    <dbReference type="NCBI Taxonomy" id="2562762"/>
    <lineage>
        <taxon>Bacteria</taxon>
        <taxon>Pseudomonadati</taxon>
        <taxon>Pseudomonadota</taxon>
        <taxon>Betaproteobacteria</taxon>
        <taxon>Burkholderiales</taxon>
        <taxon>Comamonadaceae</taxon>
        <taxon>Lampropedia</taxon>
    </lineage>
</organism>
<gene>
    <name evidence="2" type="ORF">E8K88_16445</name>
</gene>
<evidence type="ECO:0008006" key="4">
    <source>
        <dbReference type="Google" id="ProtNLM"/>
    </source>
</evidence>
<keyword evidence="3" id="KW-1185">Reference proteome</keyword>
<dbReference type="PROSITE" id="PS51257">
    <property type="entry name" value="PROKAR_LIPOPROTEIN"/>
    <property type="match status" value="1"/>
</dbReference>
<evidence type="ECO:0000256" key="1">
    <source>
        <dbReference type="SAM" id="SignalP"/>
    </source>
</evidence>